<dbReference type="PANTHER" id="PTHR43409">
    <property type="entry name" value="ANAEROBIC MAGNESIUM-PROTOPORPHYRIN IX MONOMETHYL ESTER CYCLASE-RELATED"/>
    <property type="match status" value="1"/>
</dbReference>
<dbReference type="InterPro" id="IPR006158">
    <property type="entry name" value="Cobalamin-bd"/>
</dbReference>
<dbReference type="AlphaFoldDB" id="A0A382ULI9"/>
<evidence type="ECO:0000313" key="7">
    <source>
        <dbReference type="EMBL" id="SVD35070.1"/>
    </source>
</evidence>
<gene>
    <name evidence="7" type="ORF">METZ01_LOCUS387924</name>
</gene>
<dbReference type="InterPro" id="IPR051198">
    <property type="entry name" value="BchE-like"/>
</dbReference>
<feature type="non-terminal residue" evidence="7">
    <location>
        <position position="244"/>
    </location>
</feature>
<keyword evidence="2" id="KW-0949">S-adenosyl-L-methionine</keyword>
<dbReference type="InterPro" id="IPR058240">
    <property type="entry name" value="rSAM_sf"/>
</dbReference>
<dbReference type="SFLD" id="SFLDG01082">
    <property type="entry name" value="B12-binding_domain_containing"/>
    <property type="match status" value="1"/>
</dbReference>
<dbReference type="InterPro" id="IPR007197">
    <property type="entry name" value="rSAM"/>
</dbReference>
<dbReference type="EMBL" id="UINC01145126">
    <property type="protein sequence ID" value="SVD35070.1"/>
    <property type="molecule type" value="Genomic_DNA"/>
</dbReference>
<organism evidence="7">
    <name type="scientific">marine metagenome</name>
    <dbReference type="NCBI Taxonomy" id="408172"/>
    <lineage>
        <taxon>unclassified sequences</taxon>
        <taxon>metagenomes</taxon>
        <taxon>ecological metagenomes</taxon>
    </lineage>
</organism>
<reference evidence="7" key="1">
    <citation type="submission" date="2018-05" db="EMBL/GenBank/DDBJ databases">
        <authorList>
            <person name="Lanie J.A."/>
            <person name="Ng W.-L."/>
            <person name="Kazmierczak K.M."/>
            <person name="Andrzejewski T.M."/>
            <person name="Davidsen T.M."/>
            <person name="Wayne K.J."/>
            <person name="Tettelin H."/>
            <person name="Glass J.I."/>
            <person name="Rusch D."/>
            <person name="Podicherti R."/>
            <person name="Tsui H.-C.T."/>
            <person name="Winkler M.E."/>
        </authorList>
    </citation>
    <scope>NUCLEOTIDE SEQUENCE</scope>
</reference>
<dbReference type="GO" id="GO:0031419">
    <property type="term" value="F:cobalamin binding"/>
    <property type="evidence" value="ECO:0007669"/>
    <property type="project" value="InterPro"/>
</dbReference>
<sequence length="244" mass="27808">MPENNQINILLLAPSAGTNSLFRPESRTGFAKDRWAIPPLGLYRIGGVLMQDKAVNVEVFDSYVDTEETFITKLTEVQFDIVGFSITHQTLENDIYFMHLAKRVSPSTILIIGGDEATFNYSNVMKLAPIDCTVLGEGEKPMKEMCNLLKKGVRDFSKITGLIYRDGRRIKKSGPNFAMSHAEFEEATFAMDFADIPYERYWERIESFYTNPDFNETRTVRIFTTNYCPLNCTFCSSTNFLDMA</sequence>
<evidence type="ECO:0000256" key="5">
    <source>
        <dbReference type="ARBA" id="ARBA00023014"/>
    </source>
</evidence>
<keyword evidence="4" id="KW-0408">Iron</keyword>
<dbReference type="Gene3D" id="3.40.50.280">
    <property type="entry name" value="Cobalamin-binding domain"/>
    <property type="match status" value="1"/>
</dbReference>
<evidence type="ECO:0000259" key="6">
    <source>
        <dbReference type="PROSITE" id="PS51332"/>
    </source>
</evidence>
<keyword evidence="5" id="KW-0411">Iron-sulfur</keyword>
<feature type="domain" description="B12-binding" evidence="6">
    <location>
        <begin position="23"/>
        <end position="156"/>
    </location>
</feature>
<dbReference type="GO" id="GO:0046872">
    <property type="term" value="F:metal ion binding"/>
    <property type="evidence" value="ECO:0007669"/>
    <property type="project" value="UniProtKB-KW"/>
</dbReference>
<name>A0A382ULI9_9ZZZZ</name>
<evidence type="ECO:0000256" key="3">
    <source>
        <dbReference type="ARBA" id="ARBA00022723"/>
    </source>
</evidence>
<dbReference type="Pfam" id="PF02310">
    <property type="entry name" value="B12-binding"/>
    <property type="match status" value="1"/>
</dbReference>
<accession>A0A382ULI9</accession>
<evidence type="ECO:0000256" key="1">
    <source>
        <dbReference type="ARBA" id="ARBA00001966"/>
    </source>
</evidence>
<dbReference type="SUPFAM" id="SSF102114">
    <property type="entry name" value="Radical SAM enzymes"/>
    <property type="match status" value="1"/>
</dbReference>
<evidence type="ECO:0000256" key="2">
    <source>
        <dbReference type="ARBA" id="ARBA00022691"/>
    </source>
</evidence>
<dbReference type="SFLD" id="SFLDS00029">
    <property type="entry name" value="Radical_SAM"/>
    <property type="match status" value="1"/>
</dbReference>
<proteinExistence type="predicted"/>
<evidence type="ECO:0000256" key="4">
    <source>
        <dbReference type="ARBA" id="ARBA00023004"/>
    </source>
</evidence>
<keyword evidence="3" id="KW-0479">Metal-binding</keyword>
<dbReference type="GO" id="GO:0051536">
    <property type="term" value="F:iron-sulfur cluster binding"/>
    <property type="evidence" value="ECO:0007669"/>
    <property type="project" value="UniProtKB-KW"/>
</dbReference>
<protein>
    <recommendedName>
        <fullName evidence="6">B12-binding domain-containing protein</fullName>
    </recommendedName>
</protein>
<comment type="cofactor">
    <cofactor evidence="1">
        <name>[4Fe-4S] cluster</name>
        <dbReference type="ChEBI" id="CHEBI:49883"/>
    </cofactor>
</comment>
<dbReference type="PROSITE" id="PS51332">
    <property type="entry name" value="B12_BINDING"/>
    <property type="match status" value="1"/>
</dbReference>
<dbReference type="GO" id="GO:0003824">
    <property type="term" value="F:catalytic activity"/>
    <property type="evidence" value="ECO:0007669"/>
    <property type="project" value="InterPro"/>
</dbReference>